<sequence length="14" mass="1751">MKSFRKLRKNSQNN</sequence>
<name>A0A0B0P7A1_GOSAR</name>
<organism evidence="1 2">
    <name type="scientific">Gossypium arboreum</name>
    <name type="common">Tree cotton</name>
    <name type="synonym">Gossypium nanking</name>
    <dbReference type="NCBI Taxonomy" id="29729"/>
    <lineage>
        <taxon>Eukaryota</taxon>
        <taxon>Viridiplantae</taxon>
        <taxon>Streptophyta</taxon>
        <taxon>Embryophyta</taxon>
        <taxon>Tracheophyta</taxon>
        <taxon>Spermatophyta</taxon>
        <taxon>Magnoliopsida</taxon>
        <taxon>eudicotyledons</taxon>
        <taxon>Gunneridae</taxon>
        <taxon>Pentapetalae</taxon>
        <taxon>rosids</taxon>
        <taxon>malvids</taxon>
        <taxon>Malvales</taxon>
        <taxon>Malvaceae</taxon>
        <taxon>Malvoideae</taxon>
        <taxon>Gossypium</taxon>
    </lineage>
</organism>
<evidence type="ECO:0000313" key="1">
    <source>
        <dbReference type="EMBL" id="KHG20915.1"/>
    </source>
</evidence>
<evidence type="ECO:0000313" key="2">
    <source>
        <dbReference type="Proteomes" id="UP000032142"/>
    </source>
</evidence>
<reference evidence="2" key="1">
    <citation type="submission" date="2014-09" db="EMBL/GenBank/DDBJ databases">
        <authorList>
            <person name="Mudge J."/>
            <person name="Ramaraj T."/>
            <person name="Lindquist I.E."/>
            <person name="Bharti A.K."/>
            <person name="Sundararajan A."/>
            <person name="Cameron C.T."/>
            <person name="Woodward J.E."/>
            <person name="May G.D."/>
            <person name="Brubaker C."/>
            <person name="Broadhvest J."/>
            <person name="Wilkins T.A."/>
        </authorList>
    </citation>
    <scope>NUCLEOTIDE SEQUENCE</scope>
    <source>
        <strain evidence="2">cv. AKA8401</strain>
    </source>
</reference>
<dbReference type="EMBL" id="KN417022">
    <property type="protein sequence ID" value="KHG20915.1"/>
    <property type="molecule type" value="Genomic_DNA"/>
</dbReference>
<dbReference type="Proteomes" id="UP000032142">
    <property type="component" value="Unassembled WGS sequence"/>
</dbReference>
<accession>A0A0B0P7A1</accession>
<keyword evidence="2" id="KW-1185">Reference proteome</keyword>
<gene>
    <name evidence="1" type="ORF">F383_26835</name>
</gene>
<protein>
    <submittedName>
        <fullName evidence="1">Uncharacterized protein</fullName>
    </submittedName>
</protein>
<proteinExistence type="predicted"/>